<evidence type="ECO:0000256" key="13">
    <source>
        <dbReference type="ARBA" id="ARBA00023004"/>
    </source>
</evidence>
<keyword evidence="14" id="KW-0830">Ubiquinone</keyword>
<evidence type="ECO:0000256" key="12">
    <source>
        <dbReference type="ARBA" id="ARBA00022989"/>
    </source>
</evidence>
<dbReference type="PANTHER" id="PTHR19271:SF16">
    <property type="entry name" value="CYTOCHROME B"/>
    <property type="match status" value="1"/>
</dbReference>
<dbReference type="InterPro" id="IPR005798">
    <property type="entry name" value="Cyt_b/b6_C"/>
</dbReference>
<feature type="transmembrane region" description="Helical" evidence="17">
    <location>
        <begin position="107"/>
        <end position="130"/>
    </location>
</feature>
<feature type="transmembrane region" description="Helical" evidence="17">
    <location>
        <begin position="174"/>
        <end position="197"/>
    </location>
</feature>
<keyword evidence="9 17" id="KW-0479">Metal-binding</keyword>
<dbReference type="EMBL" id="KT449823">
    <property type="protein sequence ID" value="ALF03915.1"/>
    <property type="molecule type" value="Genomic_DNA"/>
</dbReference>
<evidence type="ECO:0000256" key="10">
    <source>
        <dbReference type="ARBA" id="ARBA00022792"/>
    </source>
</evidence>
<evidence type="ECO:0000256" key="17">
    <source>
        <dbReference type="RuleBase" id="RU362117"/>
    </source>
</evidence>
<dbReference type="SUPFAM" id="SSF81648">
    <property type="entry name" value="a domain/subunit of cytochrome bc1 complex (Ubiquinol-cytochrome c reductase)"/>
    <property type="match status" value="1"/>
</dbReference>
<dbReference type="PROSITE" id="PS51002">
    <property type="entry name" value="CYTB_NTER"/>
    <property type="match status" value="1"/>
</dbReference>
<keyword evidence="8 17" id="KW-0812">Transmembrane</keyword>
<proteinExistence type="inferred from homology"/>
<dbReference type="GO" id="GO:0006122">
    <property type="term" value="P:mitochondrial electron transport, ubiquinol to cytochrome c"/>
    <property type="evidence" value="ECO:0007669"/>
    <property type="project" value="TreeGrafter"/>
</dbReference>
<evidence type="ECO:0000256" key="16">
    <source>
        <dbReference type="ARBA" id="ARBA00023136"/>
    </source>
</evidence>
<feature type="transmembrane region" description="Helical" evidence="17">
    <location>
        <begin position="343"/>
        <end position="369"/>
    </location>
</feature>
<comment type="subcellular location">
    <subcellularLocation>
        <location evidence="2">Mitochondrion inner membrane</location>
        <topology evidence="2">Multi-pass membrane protein</topology>
    </subcellularLocation>
</comment>
<evidence type="ECO:0000256" key="4">
    <source>
        <dbReference type="ARBA" id="ARBA00013531"/>
    </source>
</evidence>
<comment type="cofactor">
    <cofactor evidence="17">
        <name>heme b</name>
        <dbReference type="ChEBI" id="CHEBI:60344"/>
    </cofactor>
    <text evidence="17">Binds 2 heme groups non-covalently.</text>
</comment>
<evidence type="ECO:0000256" key="5">
    <source>
        <dbReference type="ARBA" id="ARBA00022448"/>
    </source>
</evidence>
<organism evidence="20">
    <name type="scientific">Trichuris suis</name>
    <name type="common">pig whipworm</name>
    <dbReference type="NCBI Taxonomy" id="68888"/>
    <lineage>
        <taxon>Eukaryota</taxon>
        <taxon>Metazoa</taxon>
        <taxon>Ecdysozoa</taxon>
        <taxon>Nematoda</taxon>
        <taxon>Enoplea</taxon>
        <taxon>Dorylaimia</taxon>
        <taxon>Trichinellida</taxon>
        <taxon>Trichuridae</taxon>
        <taxon>Trichuris</taxon>
    </lineage>
</organism>
<feature type="domain" description="Cytochrome b/b6 C-terminal region profile" evidence="19">
    <location>
        <begin position="207"/>
        <end position="370"/>
    </location>
</feature>
<dbReference type="AlphaFoldDB" id="A0A0M3ULU1"/>
<reference evidence="20" key="1">
    <citation type="journal article" date="2015" name="PLoS Negl. Trop. Dis.">
        <title>Mitochondrial Genome Analyses Suggest Multiple Trichuris Species in Humans, Baboons, and Pigs from Different Geographical Regions.</title>
        <authorList>
            <person name="Hawash M.B."/>
            <person name="Andersen L.O."/>
            <person name="Gasser R.B."/>
            <person name="Stensvold C.R."/>
            <person name="Nejsum P."/>
        </authorList>
    </citation>
    <scope>NUCLEOTIDE SEQUENCE</scope>
</reference>
<dbReference type="Pfam" id="PF00032">
    <property type="entry name" value="Cytochrom_B_C"/>
    <property type="match status" value="1"/>
</dbReference>
<keyword evidence="16 17" id="KW-0472">Membrane</keyword>
<feature type="transmembrane region" description="Helical" evidence="17">
    <location>
        <begin position="137"/>
        <end position="162"/>
    </location>
</feature>
<dbReference type="InterPro" id="IPR036150">
    <property type="entry name" value="Cyt_b/b6_C_sf"/>
</dbReference>
<dbReference type="GO" id="GO:0008121">
    <property type="term" value="F:quinol-cytochrome-c reductase activity"/>
    <property type="evidence" value="ECO:0007669"/>
    <property type="project" value="TreeGrafter"/>
</dbReference>
<evidence type="ECO:0000256" key="3">
    <source>
        <dbReference type="ARBA" id="ARBA00011649"/>
    </source>
</evidence>
<evidence type="ECO:0000259" key="18">
    <source>
        <dbReference type="PROSITE" id="PS51002"/>
    </source>
</evidence>
<feature type="transmembrane region" description="Helical" evidence="17">
    <location>
        <begin position="74"/>
        <end position="95"/>
    </location>
</feature>
<dbReference type="GO" id="GO:0016491">
    <property type="term" value="F:oxidoreductase activity"/>
    <property type="evidence" value="ECO:0007669"/>
    <property type="project" value="UniProtKB-UniRule"/>
</dbReference>
<evidence type="ECO:0000256" key="2">
    <source>
        <dbReference type="ARBA" id="ARBA00004448"/>
    </source>
</evidence>
<dbReference type="InterPro" id="IPR027387">
    <property type="entry name" value="Cytb/b6-like_sf"/>
</dbReference>
<evidence type="ECO:0000256" key="11">
    <source>
        <dbReference type="ARBA" id="ARBA00022982"/>
    </source>
</evidence>
<dbReference type="SUPFAM" id="SSF81342">
    <property type="entry name" value="Transmembrane di-heme cytochromes"/>
    <property type="match status" value="1"/>
</dbReference>
<keyword evidence="15 17" id="KW-0496">Mitochondrion</keyword>
<geneLocation type="mitochondrion" evidence="20"/>
<evidence type="ECO:0000256" key="8">
    <source>
        <dbReference type="ARBA" id="ARBA00022692"/>
    </source>
</evidence>
<feature type="transmembrane region" description="Helical" evidence="17">
    <location>
        <begin position="26"/>
        <end position="53"/>
    </location>
</feature>
<evidence type="ECO:0000256" key="14">
    <source>
        <dbReference type="ARBA" id="ARBA00023075"/>
    </source>
</evidence>
<keyword evidence="5 17" id="KW-0813">Transport</keyword>
<feature type="transmembrane region" description="Helical" evidence="17">
    <location>
        <begin position="284"/>
        <end position="304"/>
    </location>
</feature>
<keyword evidence="6 17" id="KW-0349">Heme</keyword>
<keyword evidence="11 17" id="KW-0249">Electron transport</keyword>
<evidence type="ECO:0000256" key="7">
    <source>
        <dbReference type="ARBA" id="ARBA00022660"/>
    </source>
</evidence>
<comment type="subunit">
    <text evidence="3">The main subunits of complex b-c1 are: cytochrome b, cytochrome c1 and the Rieske protein.</text>
</comment>
<dbReference type="Pfam" id="PF00033">
    <property type="entry name" value="Cytochrome_B"/>
    <property type="match status" value="1"/>
</dbReference>
<feature type="domain" description="Cytochrome b/b6 N-terminal region profile" evidence="18">
    <location>
        <begin position="1"/>
        <end position="206"/>
    </location>
</feature>
<accession>A0A0M3ULU1</accession>
<comment type="function">
    <text evidence="1 17">Component of the ubiquinol-cytochrome c reductase complex (complex III or cytochrome b-c1 complex) that is part of the mitochondrial respiratory chain. The b-c1 complex mediates electron transfer from ubiquinol to cytochrome c. Contributes to the generation of a proton gradient across the mitochondrial membrane that is then used for ATP synthesis.</text>
</comment>
<keyword evidence="12 17" id="KW-1133">Transmembrane helix</keyword>
<dbReference type="InterPro" id="IPR016174">
    <property type="entry name" value="Di-haem_cyt_TM"/>
</dbReference>
<feature type="transmembrane region" description="Helical" evidence="17">
    <location>
        <begin position="311"/>
        <end position="331"/>
    </location>
</feature>
<keyword evidence="7 17" id="KW-0679">Respiratory chain</keyword>
<dbReference type="CDD" id="cd00284">
    <property type="entry name" value="Cytochrome_b_N"/>
    <property type="match status" value="1"/>
</dbReference>
<evidence type="ECO:0000256" key="6">
    <source>
        <dbReference type="ARBA" id="ARBA00022617"/>
    </source>
</evidence>
<keyword evidence="10" id="KW-0999">Mitochondrion inner membrane</keyword>
<protein>
    <recommendedName>
        <fullName evidence="4 17">Cytochrome b</fullName>
    </recommendedName>
</protein>
<name>A0A0M3ULU1_9BILA</name>
<reference evidence="20" key="2">
    <citation type="submission" date="2015-08" db="EMBL/GenBank/DDBJ databases">
        <authorList>
            <person name="Babu N.S."/>
            <person name="Beckwith C.J."/>
            <person name="Beseler K.G."/>
            <person name="Brison A."/>
            <person name="Carone J.V."/>
            <person name="Caskin T.P."/>
            <person name="Diamond M."/>
            <person name="Durham M.E."/>
            <person name="Foxe J.M."/>
            <person name="Go M."/>
            <person name="Henderson B.A."/>
            <person name="Jones I.B."/>
            <person name="McGettigan J.A."/>
            <person name="Micheletti S.J."/>
            <person name="Nasrallah M.E."/>
            <person name="Ortiz D."/>
            <person name="Piller C.R."/>
            <person name="Privatt S.R."/>
            <person name="Schneider S.L."/>
            <person name="Sharp S."/>
            <person name="Smith T.C."/>
            <person name="Stanton J.D."/>
            <person name="Ullery H.E."/>
            <person name="Wilson R.J."/>
            <person name="Serrano M.G."/>
            <person name="Buck G."/>
            <person name="Lee V."/>
            <person name="Wang Y."/>
            <person name="Carvalho R."/>
            <person name="Voegtly L."/>
            <person name="Shi R."/>
            <person name="Duckworth R."/>
            <person name="Johnson A."/>
            <person name="Loviza R."/>
            <person name="Walstead R."/>
            <person name="Shah Z."/>
            <person name="Kiflezghi M."/>
            <person name="Wade K."/>
            <person name="Ball S.L."/>
            <person name="Bradley K.W."/>
            <person name="Asai D.J."/>
            <person name="Bowman C.A."/>
            <person name="Russell D.A."/>
            <person name="Pope W.H."/>
            <person name="Jacobs-Sera D."/>
            <person name="Hendrix R.W."/>
            <person name="Hatfull G.F."/>
        </authorList>
    </citation>
    <scope>NUCLEOTIDE SEQUENCE</scope>
</reference>
<evidence type="ECO:0000256" key="15">
    <source>
        <dbReference type="ARBA" id="ARBA00023128"/>
    </source>
</evidence>
<dbReference type="PANTHER" id="PTHR19271">
    <property type="entry name" value="CYTOCHROME B"/>
    <property type="match status" value="1"/>
</dbReference>
<keyword evidence="13 17" id="KW-0408">Iron</keyword>
<gene>
    <name evidence="20" type="primary">CYTB</name>
</gene>
<evidence type="ECO:0000256" key="9">
    <source>
        <dbReference type="ARBA" id="ARBA00022723"/>
    </source>
</evidence>
<evidence type="ECO:0000313" key="20">
    <source>
        <dbReference type="EMBL" id="ALF03915.1"/>
    </source>
</evidence>
<dbReference type="PROSITE" id="PS51003">
    <property type="entry name" value="CYTB_CTER"/>
    <property type="match status" value="1"/>
</dbReference>
<feature type="transmembrane region" description="Helical" evidence="17">
    <location>
        <begin position="226"/>
        <end position="245"/>
    </location>
</feature>
<dbReference type="InterPro" id="IPR048259">
    <property type="entry name" value="Cytochrome_b_N_euk/bac"/>
</dbReference>
<dbReference type="Gene3D" id="1.20.810.10">
    <property type="entry name" value="Cytochrome Bc1 Complex, Chain C"/>
    <property type="match status" value="1"/>
</dbReference>
<sequence length="370" mass="42897">MKKSFLNLMPGSSLVINLPTPWNISYLWNLGSFLGMIFGVQLLTGILLVFYYVPSEMEAFDSVIFMMREVKFGFLLRLIHLNGASFIFMLMYAHMFKGLLNASNNLLWSWLSGNMILFLTIIVAFMGYVLPWGNMGFWAATVITSFLSAVPLLGDFILKWVWGGFSISGRTLQFFFTLHYLLPFLIMSIAIIHLLLLHVSGSSNPLGSHSPLIKIKFYPFFTSKDMLNLVVILLFVLMIMMFPYWSSDPENFSYADRMASPLNIQPEWYFLPFYALLRSSNNKLGGLVLMVLGILMFWFLPCLAMQDTKNFFIYPVLSWLLLYVTFTLGWIASWNADAYMSSWLSLFVTVYFFWWISIWMISLLLYFLYL</sequence>
<evidence type="ECO:0000256" key="1">
    <source>
        <dbReference type="ARBA" id="ARBA00002566"/>
    </source>
</evidence>
<dbReference type="GO" id="GO:0005743">
    <property type="term" value="C:mitochondrial inner membrane"/>
    <property type="evidence" value="ECO:0007669"/>
    <property type="project" value="UniProtKB-SubCell"/>
</dbReference>
<evidence type="ECO:0000259" key="19">
    <source>
        <dbReference type="PROSITE" id="PS51003"/>
    </source>
</evidence>
<dbReference type="InterPro" id="IPR005797">
    <property type="entry name" value="Cyt_b/b6_N"/>
</dbReference>
<comment type="similarity">
    <text evidence="17">Belongs to the cytochrome b family.</text>
</comment>
<dbReference type="GO" id="GO:0046872">
    <property type="term" value="F:metal ion binding"/>
    <property type="evidence" value="ECO:0007669"/>
    <property type="project" value="UniProtKB-UniRule"/>
</dbReference>